<dbReference type="PANTHER" id="PTHR39290">
    <property type="entry name" value="C3H1-TYPE DOMAIN-CONTAINING PROTEIN-RELATED"/>
    <property type="match status" value="1"/>
</dbReference>
<name>A0A9P4Q985_9PEZI</name>
<evidence type="ECO:0008006" key="3">
    <source>
        <dbReference type="Google" id="ProtNLM"/>
    </source>
</evidence>
<dbReference type="Proteomes" id="UP000799441">
    <property type="component" value="Unassembled WGS sequence"/>
</dbReference>
<dbReference type="EMBL" id="MU003779">
    <property type="protein sequence ID" value="KAF2722943.1"/>
    <property type="molecule type" value="Genomic_DNA"/>
</dbReference>
<dbReference type="InterPro" id="IPR029063">
    <property type="entry name" value="SAM-dependent_MTases_sf"/>
</dbReference>
<dbReference type="SUPFAM" id="SSF53335">
    <property type="entry name" value="S-adenosyl-L-methionine-dependent methyltransferases"/>
    <property type="match status" value="1"/>
</dbReference>
<dbReference type="Gene3D" id="3.40.50.150">
    <property type="entry name" value="Vaccinia Virus protein VP39"/>
    <property type="match status" value="1"/>
</dbReference>
<proteinExistence type="predicted"/>
<reference evidence="1" key="1">
    <citation type="journal article" date="2020" name="Stud. Mycol.">
        <title>101 Dothideomycetes genomes: a test case for predicting lifestyles and emergence of pathogens.</title>
        <authorList>
            <person name="Haridas S."/>
            <person name="Albert R."/>
            <person name="Binder M."/>
            <person name="Bloem J."/>
            <person name="Labutti K."/>
            <person name="Salamov A."/>
            <person name="Andreopoulos B."/>
            <person name="Baker S."/>
            <person name="Barry K."/>
            <person name="Bills G."/>
            <person name="Bluhm B."/>
            <person name="Cannon C."/>
            <person name="Castanera R."/>
            <person name="Culley D."/>
            <person name="Daum C."/>
            <person name="Ezra D."/>
            <person name="Gonzalez J."/>
            <person name="Henrissat B."/>
            <person name="Kuo A."/>
            <person name="Liang C."/>
            <person name="Lipzen A."/>
            <person name="Lutzoni F."/>
            <person name="Magnuson J."/>
            <person name="Mondo S."/>
            <person name="Nolan M."/>
            <person name="Ohm R."/>
            <person name="Pangilinan J."/>
            <person name="Park H.-J."/>
            <person name="Ramirez L."/>
            <person name="Alfaro M."/>
            <person name="Sun H."/>
            <person name="Tritt A."/>
            <person name="Yoshinaga Y."/>
            <person name="Zwiers L.-H."/>
            <person name="Turgeon B."/>
            <person name="Goodwin S."/>
            <person name="Spatafora J."/>
            <person name="Crous P."/>
            <person name="Grigoriev I."/>
        </authorList>
    </citation>
    <scope>NUCLEOTIDE SEQUENCE</scope>
    <source>
        <strain evidence="1">CBS 116435</strain>
    </source>
</reference>
<sequence length="374" mass="42209">MASRVPKSAGTEGSTTFTPDSYFAAWSKEEITPPYDNDFRKFILRTFGLSLRNEEYVYRAIAEVTLLQVQTYLEFGAKGGLHSWYLDDEGKARENPSAADVAAYTHVFRPTTSTAKALTTLSSNAKKGSLRAEIGSHLREHYQPRSPSGTIDLGKNIGVQIGRRKDFVNPYFDVWAWANQKLEWGGPEATTHRIKISHALLPVLYHHFGCVCPSYDALQIIRQLSNGRRVLDVGSGNGYWTYMLRRMEKFKKKEIEVLAIDNGISEWRTMWIGDTVEADAIKWLEKNGGGIDEALLMVYPQVGGEFTSKVIKAYKGSTIFAASTQNANGFTAFSDETIDKWMEREMPEWEKQLQIPLPSFAGKDEALFVFERKS</sequence>
<organism evidence="1 2">
    <name type="scientific">Polychaeton citri CBS 116435</name>
    <dbReference type="NCBI Taxonomy" id="1314669"/>
    <lineage>
        <taxon>Eukaryota</taxon>
        <taxon>Fungi</taxon>
        <taxon>Dikarya</taxon>
        <taxon>Ascomycota</taxon>
        <taxon>Pezizomycotina</taxon>
        <taxon>Dothideomycetes</taxon>
        <taxon>Dothideomycetidae</taxon>
        <taxon>Capnodiales</taxon>
        <taxon>Capnodiaceae</taxon>
        <taxon>Polychaeton</taxon>
    </lineage>
</organism>
<dbReference type="PANTHER" id="PTHR39290:SF6">
    <property type="entry name" value="S-ADENOSYL-L-METHIONINE-DEPENDENT METHYLTRANSFERASES SUPERFAMILY PROTEIN"/>
    <property type="match status" value="1"/>
</dbReference>
<gene>
    <name evidence="1" type="ORF">K431DRAFT_283449</name>
</gene>
<dbReference type="OrthoDB" id="5411518at2759"/>
<keyword evidence="2" id="KW-1185">Reference proteome</keyword>
<protein>
    <recommendedName>
        <fullName evidence="3">S-adenosyl-L-methionine-dependent methyltransferase</fullName>
    </recommendedName>
</protein>
<comment type="caution">
    <text evidence="1">The sequence shown here is derived from an EMBL/GenBank/DDBJ whole genome shotgun (WGS) entry which is preliminary data.</text>
</comment>
<evidence type="ECO:0000313" key="1">
    <source>
        <dbReference type="EMBL" id="KAF2722943.1"/>
    </source>
</evidence>
<dbReference type="AlphaFoldDB" id="A0A9P4Q985"/>
<evidence type="ECO:0000313" key="2">
    <source>
        <dbReference type="Proteomes" id="UP000799441"/>
    </source>
</evidence>
<accession>A0A9P4Q985</accession>